<accession>A0A6P1DZ50</accession>
<protein>
    <recommendedName>
        <fullName evidence="4">DUF2029 domain-containing protein</fullName>
    </recommendedName>
</protein>
<dbReference type="EMBL" id="JAAIJR010000142">
    <property type="protein sequence ID" value="NEX22959.1"/>
    <property type="molecule type" value="Genomic_DNA"/>
</dbReference>
<sequence>MLTTFSFARISFLLALLVSAVAMFERIAEVAASRLNISATPIVGVLIVSYLAYLYVAYYFVRHLGEISNKVSARVWLIVLAIVVTCSFVYLYPVLDSGALGFYSDREEAIDVAVRAIWVGGFPYDCYAQSGVHVGCPETGNPIAPMPGGLMIAMPVVLLLGSAASLSLISLGVGYAGLRWLWEDSERAAAFVVALVALSPVIVGEILTGGDHLANSIWVSVPLALLIQEPSRKYAKVLAFIFGIALSWRGLFWLVVIPVVFNFARRRRWMDLVILGGIAVLGFALVTLPFLLWNWEGFDPLAVQQRYKLYEHILPYASIWIPATLVVLGSFIGWWVSSARQLLLACGWMLFLPILIAVIIHSVDIGRPTVIFSGWYAITSLFLFGISMMKYMSKEERLNH</sequence>
<feature type="transmembrane region" description="Helical" evidence="1">
    <location>
        <begin position="369"/>
        <end position="389"/>
    </location>
</feature>
<feature type="transmembrane region" description="Helical" evidence="1">
    <location>
        <begin position="152"/>
        <end position="176"/>
    </location>
</feature>
<feature type="transmembrane region" description="Helical" evidence="1">
    <location>
        <begin position="272"/>
        <end position="293"/>
    </location>
</feature>
<feature type="transmembrane region" description="Helical" evidence="1">
    <location>
        <begin position="237"/>
        <end position="260"/>
    </location>
</feature>
<keyword evidence="3" id="KW-1185">Reference proteome</keyword>
<dbReference type="AlphaFoldDB" id="A0A6P1DZ50"/>
<feature type="transmembrane region" description="Helical" evidence="1">
    <location>
        <begin position="342"/>
        <end position="363"/>
    </location>
</feature>
<proteinExistence type="predicted"/>
<evidence type="ECO:0000256" key="1">
    <source>
        <dbReference type="SAM" id="Phobius"/>
    </source>
</evidence>
<feature type="transmembrane region" description="Helical" evidence="1">
    <location>
        <begin position="73"/>
        <end position="92"/>
    </location>
</feature>
<dbReference type="Proteomes" id="UP000471640">
    <property type="component" value="Unassembled WGS sequence"/>
</dbReference>
<dbReference type="RefSeq" id="WP_164656131.1">
    <property type="nucleotide sequence ID" value="NZ_JAAIJR010000142.1"/>
</dbReference>
<feature type="transmembrane region" description="Helical" evidence="1">
    <location>
        <begin position="42"/>
        <end position="61"/>
    </location>
</feature>
<feature type="transmembrane region" description="Helical" evidence="1">
    <location>
        <begin position="188"/>
        <end position="207"/>
    </location>
</feature>
<organism evidence="2 3">
    <name type="scientific">Thiorhodococcus mannitoliphagus</name>
    <dbReference type="NCBI Taxonomy" id="329406"/>
    <lineage>
        <taxon>Bacteria</taxon>
        <taxon>Pseudomonadati</taxon>
        <taxon>Pseudomonadota</taxon>
        <taxon>Gammaproteobacteria</taxon>
        <taxon>Chromatiales</taxon>
        <taxon>Chromatiaceae</taxon>
        <taxon>Thiorhodococcus</taxon>
    </lineage>
</organism>
<keyword evidence="1" id="KW-1133">Transmembrane helix</keyword>
<comment type="caution">
    <text evidence="2">The sequence shown here is derived from an EMBL/GenBank/DDBJ whole genome shotgun (WGS) entry which is preliminary data.</text>
</comment>
<gene>
    <name evidence="2" type="ORF">G3480_22105</name>
</gene>
<keyword evidence="1" id="KW-0812">Transmembrane</keyword>
<reference evidence="2 3" key="2">
    <citation type="submission" date="2020-02" db="EMBL/GenBank/DDBJ databases">
        <title>Genome sequences of Thiorhodococcus mannitoliphagus and Thiorhodococcus minor, purple sulfur photosynthetic bacteria in the gammaproteobacterial family, Chromatiaceae.</title>
        <authorList>
            <person name="Aviles F.A."/>
            <person name="Meyer T.E."/>
            <person name="Kyndt J.A."/>
        </authorList>
    </citation>
    <scope>NUCLEOTIDE SEQUENCE [LARGE SCALE GENOMIC DNA]</scope>
    <source>
        <strain evidence="2 3">DSM 18266</strain>
    </source>
</reference>
<keyword evidence="1" id="KW-0472">Membrane</keyword>
<evidence type="ECO:0008006" key="4">
    <source>
        <dbReference type="Google" id="ProtNLM"/>
    </source>
</evidence>
<feature type="transmembrane region" description="Helical" evidence="1">
    <location>
        <begin position="313"/>
        <end position="335"/>
    </location>
</feature>
<name>A0A6P1DZ50_9GAMM</name>
<reference evidence="3" key="1">
    <citation type="journal article" date="2020" name="Microbiol. Resour. Announc.">
        <title>Draft Genome Sequences of Thiorhodococcus mannitoliphagus and Thiorhodococcus minor, Purple Sulfur Photosynthetic Bacteria in the Gammaproteobacterial Family Chromatiaceae.</title>
        <authorList>
            <person name="Aviles F.A."/>
            <person name="Meyer T.E."/>
            <person name="Kyndt J.A."/>
        </authorList>
    </citation>
    <scope>NUCLEOTIDE SEQUENCE [LARGE SCALE GENOMIC DNA]</scope>
    <source>
        <strain evidence="3">DSM 18266</strain>
    </source>
</reference>
<evidence type="ECO:0000313" key="3">
    <source>
        <dbReference type="Proteomes" id="UP000471640"/>
    </source>
</evidence>
<evidence type="ECO:0000313" key="2">
    <source>
        <dbReference type="EMBL" id="NEX22959.1"/>
    </source>
</evidence>